<evidence type="ECO:0000313" key="3">
    <source>
        <dbReference type="EMBL" id="KAK9936320.1"/>
    </source>
</evidence>
<feature type="region of interest" description="Disordered" evidence="2">
    <location>
        <begin position="149"/>
        <end position="185"/>
    </location>
</feature>
<sequence>MELRKKIMTFRDVIDLPTYNAYSPINQLVMGLMGDLQKLYPEIVCRSKVSEMTGASTEKVLASFCKALKSIGDSWMTNHDRLDKLRYDLPSFKENANWEQCVGTVLATLECLIKMARDKFDMMEEAEQKGDCSPQVNSFRRFLGDTDSESYTSSCPSPVTPSSVLPELTDSGSPKSQRRSNASSKSPLLCTLRVQAVGKLNPIDVKTLSFHFSNRGASDKSNKLGEEPSRGTEVESSPKKSIAASEEENRCSSAGEDTAEVPNPSLNENDSGKGIIDNRNSDDNGIPTSAPETLAADTTEVLLPPPSPPTSSPNLGTTIPVPPPTPPPSLPTLKSSVRSPPSSPPLPPSLPRLQPKAAPTVAAPPPPPPLPPTLTPSNAAPARAARLPPPPPPKAPGSIKVAPTPPPPPPPMAPGSTAAGPPTPPPTPLANESAPPPPPPMLLANGAAPPPPPPMRLANGAAPPLPPPMARPGNGAAPPPPPALGGRSLLAKKSNTKLKRSSQLGSLYRTLKGKVEGSSLNGKSSNGRKGGAGSSAAGGKGMADALAEMTKRSAYFQQIEEDVQKYSKVITELRTTLSSFQTRDMNEMLEFHKKVESILEHLTDETQVLSKFEGFPTKKLETMRTAAALHSKLNAMITELQNWKIEAPLGPLLDKTEGYCTKIKGEIDKLERTKDEETKKFQSQNIHFDFNILIRVKEAMVDVSSGCMEQALKERREVRATGQAQTTGTKTDQKQSKGSVKMLWRAFQFAFRVYTFAGGHDDRADMLTRELATEIESDPNHH</sequence>
<name>A0AAW1XHL3_RUBAR</name>
<dbReference type="PANTHER" id="PTHR31342">
    <property type="entry name" value="PROTEIN CHUP1, CHLOROPLASTIC"/>
    <property type="match status" value="1"/>
</dbReference>
<feature type="compositionally biased region" description="Polar residues" evidence="2">
    <location>
        <begin position="170"/>
        <end position="185"/>
    </location>
</feature>
<comment type="caution">
    <text evidence="3">The sequence shown here is derived from an EMBL/GenBank/DDBJ whole genome shotgun (WGS) entry which is preliminary data.</text>
</comment>
<keyword evidence="4" id="KW-1185">Reference proteome</keyword>
<feature type="compositionally biased region" description="Pro residues" evidence="2">
    <location>
        <begin position="362"/>
        <end position="374"/>
    </location>
</feature>
<feature type="compositionally biased region" description="Pro residues" evidence="2">
    <location>
        <begin position="320"/>
        <end position="330"/>
    </location>
</feature>
<feature type="region of interest" description="Disordered" evidence="2">
    <location>
        <begin position="716"/>
        <end position="735"/>
    </location>
</feature>
<feature type="compositionally biased region" description="Low complexity" evidence="2">
    <location>
        <begin position="375"/>
        <end position="386"/>
    </location>
</feature>
<keyword evidence="1" id="KW-0175">Coiled coil</keyword>
<dbReference type="Proteomes" id="UP001457282">
    <property type="component" value="Unassembled WGS sequence"/>
</dbReference>
<feature type="compositionally biased region" description="Pro residues" evidence="2">
    <location>
        <begin position="421"/>
        <end position="441"/>
    </location>
</feature>
<evidence type="ECO:0000313" key="4">
    <source>
        <dbReference type="Proteomes" id="UP001457282"/>
    </source>
</evidence>
<gene>
    <name evidence="3" type="ORF">M0R45_013168</name>
</gene>
<feature type="compositionally biased region" description="Low complexity" evidence="2">
    <location>
        <begin position="150"/>
        <end position="166"/>
    </location>
</feature>
<evidence type="ECO:0000256" key="1">
    <source>
        <dbReference type="ARBA" id="ARBA00023054"/>
    </source>
</evidence>
<feature type="compositionally biased region" description="Low complexity" evidence="2">
    <location>
        <begin position="331"/>
        <end position="340"/>
    </location>
</feature>
<feature type="region of interest" description="Disordered" evidence="2">
    <location>
        <begin position="214"/>
        <end position="488"/>
    </location>
</feature>
<organism evidence="3 4">
    <name type="scientific">Rubus argutus</name>
    <name type="common">Southern blackberry</name>
    <dbReference type="NCBI Taxonomy" id="59490"/>
    <lineage>
        <taxon>Eukaryota</taxon>
        <taxon>Viridiplantae</taxon>
        <taxon>Streptophyta</taxon>
        <taxon>Embryophyta</taxon>
        <taxon>Tracheophyta</taxon>
        <taxon>Spermatophyta</taxon>
        <taxon>Magnoliopsida</taxon>
        <taxon>eudicotyledons</taxon>
        <taxon>Gunneridae</taxon>
        <taxon>Pentapetalae</taxon>
        <taxon>rosids</taxon>
        <taxon>fabids</taxon>
        <taxon>Rosales</taxon>
        <taxon>Rosaceae</taxon>
        <taxon>Rosoideae</taxon>
        <taxon>Rosoideae incertae sedis</taxon>
        <taxon>Rubus</taxon>
    </lineage>
</organism>
<protein>
    <submittedName>
        <fullName evidence="3">Uncharacterized protein</fullName>
    </submittedName>
</protein>
<dbReference type="InterPro" id="IPR040265">
    <property type="entry name" value="CHUP1/IPGA1-like"/>
</dbReference>
<proteinExistence type="predicted"/>
<feature type="region of interest" description="Disordered" evidence="2">
    <location>
        <begin position="516"/>
        <end position="540"/>
    </location>
</feature>
<feature type="compositionally biased region" description="Basic and acidic residues" evidence="2">
    <location>
        <begin position="217"/>
        <end position="238"/>
    </location>
</feature>
<feature type="compositionally biased region" description="Low complexity" evidence="2">
    <location>
        <begin position="720"/>
        <end position="730"/>
    </location>
</feature>
<feature type="compositionally biased region" description="Pro residues" evidence="2">
    <location>
        <begin position="403"/>
        <end position="413"/>
    </location>
</feature>
<dbReference type="PANTHER" id="PTHR31342:SF16">
    <property type="entry name" value="TALIN_MIDDLE DOMAIN-CONTAINING PROTEIN"/>
    <property type="match status" value="1"/>
</dbReference>
<reference evidence="3 4" key="1">
    <citation type="journal article" date="2023" name="G3 (Bethesda)">
        <title>A chromosome-length genome assembly and annotation of blackberry (Rubus argutus, cv. 'Hillquist').</title>
        <authorList>
            <person name="Bruna T."/>
            <person name="Aryal R."/>
            <person name="Dudchenko O."/>
            <person name="Sargent D.J."/>
            <person name="Mead D."/>
            <person name="Buti M."/>
            <person name="Cavallini A."/>
            <person name="Hytonen T."/>
            <person name="Andres J."/>
            <person name="Pham M."/>
            <person name="Weisz D."/>
            <person name="Mascagni F."/>
            <person name="Usai G."/>
            <person name="Natali L."/>
            <person name="Bassil N."/>
            <person name="Fernandez G.E."/>
            <person name="Lomsadze A."/>
            <person name="Armour M."/>
            <person name="Olukolu B."/>
            <person name="Poorten T."/>
            <person name="Britton C."/>
            <person name="Davik J."/>
            <person name="Ashrafi H."/>
            <person name="Aiden E.L."/>
            <person name="Borodovsky M."/>
            <person name="Worthington M."/>
        </authorList>
    </citation>
    <scope>NUCLEOTIDE SEQUENCE [LARGE SCALE GENOMIC DNA]</scope>
    <source>
        <strain evidence="3">PI 553951</strain>
    </source>
</reference>
<evidence type="ECO:0000256" key="2">
    <source>
        <dbReference type="SAM" id="MobiDB-lite"/>
    </source>
</evidence>
<accession>A0AAW1XHL3</accession>
<dbReference type="EMBL" id="JBEDUW010000003">
    <property type="protein sequence ID" value="KAK9936320.1"/>
    <property type="molecule type" value="Genomic_DNA"/>
</dbReference>
<feature type="compositionally biased region" description="Pro residues" evidence="2">
    <location>
        <begin position="341"/>
        <end position="350"/>
    </location>
</feature>
<feature type="compositionally biased region" description="Low complexity" evidence="2">
    <location>
        <begin position="351"/>
        <end position="361"/>
    </location>
</feature>
<feature type="compositionally biased region" description="Low complexity" evidence="2">
    <location>
        <begin position="517"/>
        <end position="527"/>
    </location>
</feature>
<dbReference type="AlphaFoldDB" id="A0AAW1XHL3"/>
<feature type="compositionally biased region" description="Gly residues" evidence="2">
    <location>
        <begin position="528"/>
        <end position="540"/>
    </location>
</feature>